<protein>
    <recommendedName>
        <fullName evidence="3">DUF4220 domain-containing protein</fullName>
    </recommendedName>
</protein>
<keyword evidence="2" id="KW-1185">Reference proteome</keyword>
<evidence type="ECO:0000313" key="2">
    <source>
        <dbReference type="Proteomes" id="UP001054889"/>
    </source>
</evidence>
<dbReference type="PANTHER" id="PTHR31325">
    <property type="entry name" value="OS01G0798800 PROTEIN-RELATED"/>
    <property type="match status" value="1"/>
</dbReference>
<dbReference type="AlphaFoldDB" id="A0AAV5EM53"/>
<dbReference type="Proteomes" id="UP001054889">
    <property type="component" value="Unassembled WGS sequence"/>
</dbReference>
<evidence type="ECO:0000313" key="1">
    <source>
        <dbReference type="EMBL" id="GJN24448.1"/>
    </source>
</evidence>
<name>A0AAV5EM53_ELECO</name>
<reference evidence="1" key="2">
    <citation type="submission" date="2021-12" db="EMBL/GenBank/DDBJ databases">
        <title>Resequencing data analysis of finger millet.</title>
        <authorList>
            <person name="Hatakeyama M."/>
            <person name="Aluri S."/>
            <person name="Balachadran M.T."/>
            <person name="Sivarajan S.R."/>
            <person name="Poveda L."/>
            <person name="Shimizu-Inatsugi R."/>
            <person name="Schlapbach R."/>
            <person name="Sreeman S.M."/>
            <person name="Shimizu K.K."/>
        </authorList>
    </citation>
    <scope>NUCLEOTIDE SEQUENCE</scope>
</reference>
<dbReference type="Pfam" id="PF04578">
    <property type="entry name" value="DUF594"/>
    <property type="match status" value="1"/>
</dbReference>
<dbReference type="EMBL" id="BQKI01000077">
    <property type="protein sequence ID" value="GJN24448.1"/>
    <property type="molecule type" value="Genomic_DNA"/>
</dbReference>
<proteinExistence type="predicted"/>
<reference evidence="1" key="1">
    <citation type="journal article" date="2018" name="DNA Res.">
        <title>Multiple hybrid de novo genome assembly of finger millet, an orphan allotetraploid crop.</title>
        <authorList>
            <person name="Hatakeyama M."/>
            <person name="Aluri S."/>
            <person name="Balachadran M.T."/>
            <person name="Sivarajan S.R."/>
            <person name="Patrignani A."/>
            <person name="Gruter S."/>
            <person name="Poveda L."/>
            <person name="Shimizu-Inatsugi R."/>
            <person name="Baeten J."/>
            <person name="Francoijs K.J."/>
            <person name="Nataraja K.N."/>
            <person name="Reddy Y.A.N."/>
            <person name="Phadnis S."/>
            <person name="Ravikumar R.L."/>
            <person name="Schlapbach R."/>
            <person name="Sreeman S.M."/>
            <person name="Shimizu K.K."/>
        </authorList>
    </citation>
    <scope>NUCLEOTIDE SEQUENCE</scope>
</reference>
<dbReference type="InterPro" id="IPR007658">
    <property type="entry name" value="DUF594"/>
</dbReference>
<accession>A0AAV5EM53</accession>
<organism evidence="1 2">
    <name type="scientific">Eleusine coracana subsp. coracana</name>
    <dbReference type="NCBI Taxonomy" id="191504"/>
    <lineage>
        <taxon>Eukaryota</taxon>
        <taxon>Viridiplantae</taxon>
        <taxon>Streptophyta</taxon>
        <taxon>Embryophyta</taxon>
        <taxon>Tracheophyta</taxon>
        <taxon>Spermatophyta</taxon>
        <taxon>Magnoliopsida</taxon>
        <taxon>Liliopsida</taxon>
        <taxon>Poales</taxon>
        <taxon>Poaceae</taxon>
        <taxon>PACMAD clade</taxon>
        <taxon>Chloridoideae</taxon>
        <taxon>Cynodonteae</taxon>
        <taxon>Eleusininae</taxon>
        <taxon>Eleusine</taxon>
    </lineage>
</organism>
<comment type="caution">
    <text evidence="1">The sequence shown here is derived from an EMBL/GenBank/DDBJ whole genome shotgun (WGS) entry which is preliminary data.</text>
</comment>
<evidence type="ECO:0008006" key="3">
    <source>
        <dbReference type="Google" id="ProtNLM"/>
    </source>
</evidence>
<sequence length="120" mass="13404">MHLSQYCAYLMAWYPDLLPDDDGWSKSLYDNIKKDAVLKTGVRLGKQLAELREGEGDQEAAWKLLAGFWSEMILYVAPSDNLKGHSEAISRGGELITLLWTMLFHAGIVDRPTESSMGVA</sequence>
<gene>
    <name evidence="1" type="primary">gb12186</name>
    <name evidence="1" type="ORF">PR202_gb12186</name>
</gene>